<dbReference type="InterPro" id="IPR036291">
    <property type="entry name" value="NAD(P)-bd_dom_sf"/>
</dbReference>
<feature type="domain" description="NAD-dependent epimerase/dehydratase" evidence="1">
    <location>
        <begin position="5"/>
        <end position="240"/>
    </location>
</feature>
<accession>A0A5B9DHM2</accession>
<dbReference type="AlphaFoldDB" id="A0A5B9DHM2"/>
<evidence type="ECO:0000313" key="2">
    <source>
        <dbReference type="EMBL" id="QEE18127.1"/>
    </source>
</evidence>
<protein>
    <submittedName>
        <fullName evidence="2">NAD-dependent epimerase/dehydratase family protein</fullName>
    </submittedName>
</protein>
<dbReference type="OrthoDB" id="4907at2157"/>
<dbReference type="Proteomes" id="UP000321408">
    <property type="component" value="Chromosome"/>
</dbReference>
<proteinExistence type="predicted"/>
<dbReference type="InterPro" id="IPR050177">
    <property type="entry name" value="Lipid_A_modif_metabolic_enz"/>
</dbReference>
<evidence type="ECO:0000313" key="3">
    <source>
        <dbReference type="Proteomes" id="UP000321408"/>
    </source>
</evidence>
<organism evidence="2 3">
    <name type="scientific">Promethearchaeum syntrophicum</name>
    <dbReference type="NCBI Taxonomy" id="2594042"/>
    <lineage>
        <taxon>Archaea</taxon>
        <taxon>Promethearchaeati</taxon>
        <taxon>Promethearchaeota</taxon>
        <taxon>Promethearchaeia</taxon>
        <taxon>Promethearchaeales</taxon>
        <taxon>Promethearchaeaceae</taxon>
        <taxon>Promethearchaeum</taxon>
    </lineage>
</organism>
<evidence type="ECO:0000259" key="1">
    <source>
        <dbReference type="Pfam" id="PF01370"/>
    </source>
</evidence>
<dbReference type="KEGG" id="psyt:DSAG12_03965"/>
<dbReference type="Pfam" id="PF01370">
    <property type="entry name" value="Epimerase"/>
    <property type="match status" value="1"/>
</dbReference>
<reference evidence="2 3" key="2">
    <citation type="journal article" date="2024" name="Int. J. Syst. Evol. Microbiol.">
        <title>Promethearchaeum syntrophicum gen. nov., sp. nov., an anaerobic, obligately syntrophic archaeon, the first isolate of the lineage 'Asgard' archaea, and proposal of the new archaeal phylum Promethearchaeota phyl. nov. and kingdom Promethearchaeati regn. nov.</title>
        <authorList>
            <person name="Imachi H."/>
            <person name="Nobu M.K."/>
            <person name="Kato S."/>
            <person name="Takaki Y."/>
            <person name="Miyazaki M."/>
            <person name="Miyata M."/>
            <person name="Ogawara M."/>
            <person name="Saito Y."/>
            <person name="Sakai S."/>
            <person name="Tahara Y.O."/>
            <person name="Takano Y."/>
            <person name="Tasumi E."/>
            <person name="Uematsu K."/>
            <person name="Yoshimura T."/>
            <person name="Itoh T."/>
            <person name="Ohkuma M."/>
            <person name="Takai K."/>
        </authorList>
    </citation>
    <scope>NUCLEOTIDE SEQUENCE [LARGE SCALE GENOMIC DNA]</scope>
    <source>
        <strain evidence="2 3">MK-D1</strain>
    </source>
</reference>
<dbReference type="SUPFAM" id="SSF51735">
    <property type="entry name" value="NAD(P)-binding Rossmann-fold domains"/>
    <property type="match status" value="1"/>
</dbReference>
<dbReference type="Gene3D" id="3.40.50.720">
    <property type="entry name" value="NAD(P)-binding Rossmann-like Domain"/>
    <property type="match status" value="1"/>
</dbReference>
<gene>
    <name evidence="2" type="ORF">DSAG12_03965</name>
</gene>
<sequence>MRVGITGISSTLGSCLIPKLIEDQNIEQIIGLDLKVLNRDNYNKIHFIKGDVRNLSHLRNAFKNIDVLIHLAFVVIGSIPDPKKIYDINVNGTKNVFNVAAELGIKKVIYSSSVAAYGKNISNSAFLTEKSPLLGQEMSSFYYPYTKALVEIFIEDFKEQHPEIKITIFRPHLIVGPHFLSYTDNFKFSFGQLKSNRKIYWKIGHKNSIGNLVQYTDEHDLISAMHFAVSHVFPGIYNIAGEPYEITNIMNELGKEEKYIPFWLVKGFLTLCGIFSKKARCNKKWIEFTNNELIMDCSKLLNSSYPDKLISSKNIMLNSISYLKKIEKSSYF</sequence>
<dbReference type="RefSeq" id="WP_147665131.1">
    <property type="nucleotide sequence ID" value="NZ_CP042905.2"/>
</dbReference>
<name>A0A5B9DHM2_9ARCH</name>
<dbReference type="PANTHER" id="PTHR43245">
    <property type="entry name" value="BIFUNCTIONAL POLYMYXIN RESISTANCE PROTEIN ARNA"/>
    <property type="match status" value="1"/>
</dbReference>
<dbReference type="PROSITE" id="PS51257">
    <property type="entry name" value="PROKAR_LIPOPROTEIN"/>
    <property type="match status" value="1"/>
</dbReference>
<dbReference type="InterPro" id="IPR001509">
    <property type="entry name" value="Epimerase_deHydtase"/>
</dbReference>
<dbReference type="EMBL" id="CP042905">
    <property type="protein sequence ID" value="QEE18127.1"/>
    <property type="molecule type" value="Genomic_DNA"/>
</dbReference>
<keyword evidence="3" id="KW-1185">Reference proteome</keyword>
<dbReference type="GeneID" id="41331930"/>
<reference evidence="2 3" key="1">
    <citation type="journal article" date="2020" name="Nature">
        <title>Isolation of an archaeon at the prokaryote-eukaryote interface.</title>
        <authorList>
            <person name="Imachi H."/>
            <person name="Nobu M.K."/>
            <person name="Nakahara N."/>
            <person name="Morono Y."/>
            <person name="Ogawara M."/>
            <person name="Takaki Y."/>
            <person name="Takano Y."/>
            <person name="Uematsu K."/>
            <person name="Ikuta T."/>
            <person name="Ito M."/>
            <person name="Matsui Y."/>
            <person name="Miyazaki M."/>
            <person name="Murata K."/>
            <person name="Saito Y."/>
            <person name="Sakai S."/>
            <person name="Song C."/>
            <person name="Tasumi E."/>
            <person name="Yamanaka Y."/>
            <person name="Yamaguchi T."/>
            <person name="Kamagata Y."/>
            <person name="Tamaki H."/>
            <person name="Takai K."/>
        </authorList>
    </citation>
    <scope>NUCLEOTIDE SEQUENCE [LARGE SCALE GENOMIC DNA]</scope>
    <source>
        <strain evidence="2 3">MK-D1</strain>
    </source>
</reference>